<evidence type="ECO:0000256" key="5">
    <source>
        <dbReference type="ARBA" id="ARBA00022989"/>
    </source>
</evidence>
<keyword evidence="7" id="KW-0479">Metal-binding</keyword>
<feature type="transmembrane region" description="Helical" evidence="8">
    <location>
        <begin position="288"/>
        <end position="306"/>
    </location>
</feature>
<feature type="transmembrane region" description="Helical" evidence="8">
    <location>
        <begin position="160"/>
        <end position="178"/>
    </location>
</feature>
<proteinExistence type="predicted"/>
<dbReference type="GO" id="GO:0005886">
    <property type="term" value="C:plasma membrane"/>
    <property type="evidence" value="ECO:0007669"/>
    <property type="project" value="UniProtKB-SubCell"/>
</dbReference>
<feature type="transmembrane region" description="Helical" evidence="8">
    <location>
        <begin position="49"/>
        <end position="66"/>
    </location>
</feature>
<organism evidence="9 10">
    <name type="scientific">Fervidibacillus halotolerans</name>
    <dbReference type="NCBI Taxonomy" id="2980027"/>
    <lineage>
        <taxon>Bacteria</taxon>
        <taxon>Bacillati</taxon>
        <taxon>Bacillota</taxon>
        <taxon>Bacilli</taxon>
        <taxon>Bacillales</taxon>
        <taxon>Bacillaceae</taxon>
        <taxon>Fervidibacillus</taxon>
    </lineage>
</organism>
<feature type="binding site" evidence="7">
    <location>
        <position position="189"/>
    </location>
    <ligand>
        <name>Mg(2+)</name>
        <dbReference type="ChEBI" id="CHEBI:18420"/>
    </ligand>
</feature>
<keyword evidence="10" id="KW-1185">Reference proteome</keyword>
<keyword evidence="3 9" id="KW-0808">Transferase</keyword>
<evidence type="ECO:0000256" key="1">
    <source>
        <dbReference type="ARBA" id="ARBA00004651"/>
    </source>
</evidence>
<keyword evidence="7" id="KW-0460">Magnesium</keyword>
<gene>
    <name evidence="9" type="ORF">OE105_10715</name>
</gene>
<evidence type="ECO:0000256" key="4">
    <source>
        <dbReference type="ARBA" id="ARBA00022692"/>
    </source>
</evidence>
<keyword evidence="6 8" id="KW-0472">Membrane</keyword>
<evidence type="ECO:0000313" key="10">
    <source>
        <dbReference type="Proteomes" id="UP001164726"/>
    </source>
</evidence>
<dbReference type="InterPro" id="IPR000715">
    <property type="entry name" value="Glycosyl_transferase_4"/>
</dbReference>
<feature type="transmembrane region" description="Helical" evidence="8">
    <location>
        <begin position="108"/>
        <end position="129"/>
    </location>
</feature>
<comment type="subcellular location">
    <subcellularLocation>
        <location evidence="1">Cell membrane</location>
        <topology evidence="1">Multi-pass membrane protein</topology>
    </subcellularLocation>
</comment>
<comment type="cofactor">
    <cofactor evidence="7">
        <name>Mg(2+)</name>
        <dbReference type="ChEBI" id="CHEBI:18420"/>
    </cofactor>
</comment>
<dbReference type="Proteomes" id="UP001164726">
    <property type="component" value="Chromosome"/>
</dbReference>
<keyword evidence="5 8" id="KW-1133">Transmembrane helix</keyword>
<reference evidence="9" key="1">
    <citation type="submission" date="2022-09" db="EMBL/GenBank/DDBJ databases">
        <title>Complete Genomes of Fervidibacillus albus and Fervidibacillus halotolerans isolated from tidal flat sediments.</title>
        <authorList>
            <person name="Kwon K.K."/>
            <person name="Yang S.-H."/>
            <person name="Park M.J."/>
            <person name="Oh H.-M."/>
        </authorList>
    </citation>
    <scope>NUCLEOTIDE SEQUENCE</scope>
    <source>
        <strain evidence="9">MEBiC13594</strain>
    </source>
</reference>
<accession>A0A9E8M2A3</accession>
<protein>
    <submittedName>
        <fullName evidence="9">Undecaprenyl/decaprenyl-phosphate alpha-N-acetylglucosaminyl 1-phosphate transferase</fullName>
    </submittedName>
</protein>
<dbReference type="PANTHER" id="PTHR22926:SF3">
    <property type="entry name" value="UNDECAPRENYL-PHOSPHATE ALPHA-N-ACETYLGLUCOSAMINYL 1-PHOSPHATE TRANSFERASE"/>
    <property type="match status" value="1"/>
</dbReference>
<dbReference type="PROSITE" id="PS01348">
    <property type="entry name" value="MRAY_2"/>
    <property type="match status" value="1"/>
</dbReference>
<feature type="transmembrane region" description="Helical" evidence="8">
    <location>
        <begin position="21"/>
        <end position="43"/>
    </location>
</feature>
<evidence type="ECO:0000313" key="9">
    <source>
        <dbReference type="EMBL" id="WAA13971.1"/>
    </source>
</evidence>
<keyword evidence="2" id="KW-1003">Cell membrane</keyword>
<dbReference type="CDD" id="cd06853">
    <property type="entry name" value="GT_WecA_like"/>
    <property type="match status" value="1"/>
</dbReference>
<dbReference type="GO" id="GO:0071555">
    <property type="term" value="P:cell wall organization"/>
    <property type="evidence" value="ECO:0007669"/>
    <property type="project" value="TreeGrafter"/>
</dbReference>
<name>A0A9E8M2A3_9BACI</name>
<evidence type="ECO:0000256" key="3">
    <source>
        <dbReference type="ARBA" id="ARBA00022679"/>
    </source>
</evidence>
<dbReference type="GO" id="GO:0009103">
    <property type="term" value="P:lipopolysaccharide biosynthetic process"/>
    <property type="evidence" value="ECO:0007669"/>
    <property type="project" value="TreeGrafter"/>
</dbReference>
<evidence type="ECO:0000256" key="8">
    <source>
        <dbReference type="SAM" id="Phobius"/>
    </source>
</evidence>
<feature type="binding site" evidence="7">
    <location>
        <position position="129"/>
    </location>
    <ligand>
        <name>Mg(2+)</name>
        <dbReference type="ChEBI" id="CHEBI:18420"/>
    </ligand>
</feature>
<feature type="transmembrane region" description="Helical" evidence="8">
    <location>
        <begin position="78"/>
        <end position="96"/>
    </location>
</feature>
<dbReference type="Pfam" id="PF00953">
    <property type="entry name" value="Glycos_transf_4"/>
    <property type="match status" value="1"/>
</dbReference>
<evidence type="ECO:0000256" key="6">
    <source>
        <dbReference type="ARBA" id="ARBA00023136"/>
    </source>
</evidence>
<evidence type="ECO:0000256" key="7">
    <source>
        <dbReference type="PIRSR" id="PIRSR600715-1"/>
    </source>
</evidence>
<sequence length="334" mass="37282">MIGFSRKMKIMDRPNERKVHSRDIPILGGLAIYISFLISVFLFEPVHRIHDAVLVGSFFIIMVGIVDDVHGLKPWEKLIGQILAATIVIFLGDIQVDFVHLPFGGTLHFGQLSIPITYFWIIGVTNAINFIDGLDGLSAGVSVIALISISGMAFLMNDHYVYLIALVLVGSILGFLPYNFYPAKIFMGDTGALFLGFIISVLSLLGFKNITFISFIVPILILGVPISDTFLAIVRRVVHKRPISKPDQSHLHHCLMNIGFTHLEAVILIYAISSLFALSAFIFSMTTVSGSLFLLFLVLFFLELLIEKVGLVHHQYKPILKLFDNVRVIRQKNK</sequence>
<dbReference type="PANTHER" id="PTHR22926">
    <property type="entry name" value="PHOSPHO-N-ACETYLMURAMOYL-PENTAPEPTIDE-TRANSFERASE"/>
    <property type="match status" value="1"/>
</dbReference>
<dbReference type="AlphaFoldDB" id="A0A9E8M2A3"/>
<dbReference type="GO" id="GO:0044038">
    <property type="term" value="P:cell wall macromolecule biosynthetic process"/>
    <property type="evidence" value="ECO:0007669"/>
    <property type="project" value="TreeGrafter"/>
</dbReference>
<evidence type="ECO:0000256" key="2">
    <source>
        <dbReference type="ARBA" id="ARBA00022475"/>
    </source>
</evidence>
<dbReference type="GO" id="GO:0046872">
    <property type="term" value="F:metal ion binding"/>
    <property type="evidence" value="ECO:0007669"/>
    <property type="project" value="UniProtKB-KW"/>
</dbReference>
<dbReference type="InterPro" id="IPR018480">
    <property type="entry name" value="PNAcMuramoyl-5peptid_Trfase_CS"/>
</dbReference>
<feature type="transmembrane region" description="Helical" evidence="8">
    <location>
        <begin position="255"/>
        <end position="282"/>
    </location>
</feature>
<dbReference type="GO" id="GO:0016780">
    <property type="term" value="F:phosphotransferase activity, for other substituted phosphate groups"/>
    <property type="evidence" value="ECO:0007669"/>
    <property type="project" value="InterPro"/>
</dbReference>
<dbReference type="EMBL" id="CP106877">
    <property type="protein sequence ID" value="WAA13971.1"/>
    <property type="molecule type" value="Genomic_DNA"/>
</dbReference>
<feature type="transmembrane region" description="Helical" evidence="8">
    <location>
        <begin position="212"/>
        <end position="234"/>
    </location>
</feature>
<dbReference type="RefSeq" id="WP_275422166.1">
    <property type="nucleotide sequence ID" value="NZ_CP106877.1"/>
</dbReference>
<feature type="transmembrane region" description="Helical" evidence="8">
    <location>
        <begin position="136"/>
        <end position="154"/>
    </location>
</feature>
<dbReference type="KEGG" id="fhl:OE105_10715"/>
<feature type="transmembrane region" description="Helical" evidence="8">
    <location>
        <begin position="185"/>
        <end position="206"/>
    </location>
</feature>
<keyword evidence="4 8" id="KW-0812">Transmembrane</keyword>